<dbReference type="PANTHER" id="PTHR40788:SF2">
    <property type="entry name" value="CLR5 DOMAIN-CONTAINING PROTEIN"/>
    <property type="match status" value="1"/>
</dbReference>
<dbReference type="AlphaFoldDB" id="A0A6A6ZNI4"/>
<evidence type="ECO:0000313" key="2">
    <source>
        <dbReference type="Proteomes" id="UP000799424"/>
    </source>
</evidence>
<gene>
    <name evidence="1" type="ORF">CC86DRAFT_410896</name>
</gene>
<sequence>MEEIASQIPPEDIISVQSCRKPAQEYSRIIFKLWKAINTILTFHEARIRKHWLKKSKAQKQNLLLKAWPNMSSRYRPDIERRLSGRDANLTIAEAQEEEYPEFKWPYINLEDLLRPKALLIFVNSRGHHHPDEFAYSDLELAPIFKLRKEFLANRQENVTMAFIGRRSPETYGEVMEWNMHQLLPSRFRPNYQYLSIMVSRSWRSRKVYGPFWVELPLLTTDESNITSPDVVARDAPYRLPSILDLSRLQAHASAQKSQAVDHVMALREDPGHFAEVTECYRAHWSELLLDAQGRPHPHAKDYPVYNKAQRQMTQDAHCLVFLWHEIHARIMKLRQISSQYAQQITVGNDLQSSYLDAMAETRSFLEQASLDLISIVKTEFLPYPPLRGYHHRANPNDTNLHVFHIEQLPGIDVDNKILIHVLGLIHVLSDNGWRDLLSLHVILDEFERLMQDEPRAKALITPHIATTLSQLSIISECLQQLHRYQPLASKVESIMQQRKFQYMAQYDHLFRKWGQINKVTSWFNSRPLFRVGNSKYGRFYYPAEERRTRETTTAMISAEAALDTFWKTAEIHWTRHTGTTPMALISHIVGERGVQRTVPWSEPANNSSSALVQYRPLLDLTPFSGHLHDASKQITSNFSKLAVAVKNKEKTRQIPTGEVEVAIDPNVAQAVDPVESTIAVDKQIVWPDFLHAMVKAGFGAEKLQRSAWHFAPKDLDIERSIQFHEPHPGNKLPFTWARRYGRRLNQAFGWSRESFELA</sequence>
<proteinExistence type="predicted"/>
<dbReference type="OrthoDB" id="2922289at2759"/>
<protein>
    <submittedName>
        <fullName evidence="1">Uncharacterized protein</fullName>
    </submittedName>
</protein>
<dbReference type="Proteomes" id="UP000799424">
    <property type="component" value="Unassembled WGS sequence"/>
</dbReference>
<reference evidence="1" key="1">
    <citation type="journal article" date="2020" name="Stud. Mycol.">
        <title>101 Dothideomycetes genomes: a test case for predicting lifestyles and emergence of pathogens.</title>
        <authorList>
            <person name="Haridas S."/>
            <person name="Albert R."/>
            <person name="Binder M."/>
            <person name="Bloem J."/>
            <person name="Labutti K."/>
            <person name="Salamov A."/>
            <person name="Andreopoulos B."/>
            <person name="Baker S."/>
            <person name="Barry K."/>
            <person name="Bills G."/>
            <person name="Bluhm B."/>
            <person name="Cannon C."/>
            <person name="Castanera R."/>
            <person name="Culley D."/>
            <person name="Daum C."/>
            <person name="Ezra D."/>
            <person name="Gonzalez J."/>
            <person name="Henrissat B."/>
            <person name="Kuo A."/>
            <person name="Liang C."/>
            <person name="Lipzen A."/>
            <person name="Lutzoni F."/>
            <person name="Magnuson J."/>
            <person name="Mondo S."/>
            <person name="Nolan M."/>
            <person name="Ohm R."/>
            <person name="Pangilinan J."/>
            <person name="Park H.-J."/>
            <person name="Ramirez L."/>
            <person name="Alfaro M."/>
            <person name="Sun H."/>
            <person name="Tritt A."/>
            <person name="Yoshinaga Y."/>
            <person name="Zwiers L.-H."/>
            <person name="Turgeon B."/>
            <person name="Goodwin S."/>
            <person name="Spatafora J."/>
            <person name="Crous P."/>
            <person name="Grigoriev I."/>
        </authorList>
    </citation>
    <scope>NUCLEOTIDE SEQUENCE</scope>
    <source>
        <strain evidence="1">CBS 113818</strain>
    </source>
</reference>
<accession>A0A6A6ZNI4</accession>
<evidence type="ECO:0000313" key="1">
    <source>
        <dbReference type="EMBL" id="KAF2821817.1"/>
    </source>
</evidence>
<keyword evidence="2" id="KW-1185">Reference proteome</keyword>
<name>A0A6A6ZNI4_9PLEO</name>
<dbReference type="PANTHER" id="PTHR40788">
    <property type="entry name" value="CLR5 DOMAIN-CONTAINING PROTEIN-RELATED"/>
    <property type="match status" value="1"/>
</dbReference>
<organism evidence="1 2">
    <name type="scientific">Ophiobolus disseminans</name>
    <dbReference type="NCBI Taxonomy" id="1469910"/>
    <lineage>
        <taxon>Eukaryota</taxon>
        <taxon>Fungi</taxon>
        <taxon>Dikarya</taxon>
        <taxon>Ascomycota</taxon>
        <taxon>Pezizomycotina</taxon>
        <taxon>Dothideomycetes</taxon>
        <taxon>Pleosporomycetidae</taxon>
        <taxon>Pleosporales</taxon>
        <taxon>Pleosporineae</taxon>
        <taxon>Phaeosphaeriaceae</taxon>
        <taxon>Ophiobolus</taxon>
    </lineage>
</organism>
<dbReference type="EMBL" id="MU006236">
    <property type="protein sequence ID" value="KAF2821817.1"/>
    <property type="molecule type" value="Genomic_DNA"/>
</dbReference>